<keyword evidence="3" id="KW-1185">Reference proteome</keyword>
<feature type="chain" id="PRO_5031530867" evidence="1">
    <location>
        <begin position="25"/>
        <end position="73"/>
    </location>
</feature>
<dbReference type="AlphaFoldDB" id="A0A7T8HHF1"/>
<reference evidence="3" key="1">
    <citation type="submission" date="2021-01" db="EMBL/GenBank/DDBJ databases">
        <title>Caligus Genome Assembly.</title>
        <authorList>
            <person name="Gallardo-Escarate C."/>
        </authorList>
    </citation>
    <scope>NUCLEOTIDE SEQUENCE [LARGE SCALE GENOMIC DNA]</scope>
</reference>
<dbReference type="Proteomes" id="UP000595437">
    <property type="component" value="Chromosome 7"/>
</dbReference>
<accession>A0A7T8HHF1</accession>
<sequence>MQSSVLGHLLFIILTADLPNYLRSAVNPEAHLKYCYTPKILSSTFRLHPGQVDFAMGAVSRPWRRIQIPADST</sequence>
<evidence type="ECO:0000313" key="2">
    <source>
        <dbReference type="EMBL" id="QQP50118.1"/>
    </source>
</evidence>
<dbReference type="EMBL" id="CP045896">
    <property type="protein sequence ID" value="QQP50118.1"/>
    <property type="molecule type" value="Genomic_DNA"/>
</dbReference>
<feature type="signal peptide" evidence="1">
    <location>
        <begin position="1"/>
        <end position="24"/>
    </location>
</feature>
<protein>
    <submittedName>
        <fullName evidence="2">Uncharacterized protein</fullName>
    </submittedName>
</protein>
<name>A0A7T8HHF1_CALRO</name>
<keyword evidence="1" id="KW-0732">Signal</keyword>
<evidence type="ECO:0000256" key="1">
    <source>
        <dbReference type="SAM" id="SignalP"/>
    </source>
</evidence>
<organism evidence="2 3">
    <name type="scientific">Caligus rogercresseyi</name>
    <name type="common">Sea louse</name>
    <dbReference type="NCBI Taxonomy" id="217165"/>
    <lineage>
        <taxon>Eukaryota</taxon>
        <taxon>Metazoa</taxon>
        <taxon>Ecdysozoa</taxon>
        <taxon>Arthropoda</taxon>
        <taxon>Crustacea</taxon>
        <taxon>Multicrustacea</taxon>
        <taxon>Hexanauplia</taxon>
        <taxon>Copepoda</taxon>
        <taxon>Siphonostomatoida</taxon>
        <taxon>Caligidae</taxon>
        <taxon>Caligus</taxon>
    </lineage>
</organism>
<gene>
    <name evidence="2" type="ORF">FKW44_011013</name>
</gene>
<proteinExistence type="predicted"/>
<dbReference type="OrthoDB" id="414730at2759"/>
<evidence type="ECO:0000313" key="3">
    <source>
        <dbReference type="Proteomes" id="UP000595437"/>
    </source>
</evidence>